<dbReference type="RefSeq" id="WP_149568843.1">
    <property type="nucleotide sequence ID" value="NZ_CP035807.1"/>
</dbReference>
<organism evidence="2 3">
    <name type="scientific">Thiospirochaeta perfilievii</name>
    <dbReference type="NCBI Taxonomy" id="252967"/>
    <lineage>
        <taxon>Bacteria</taxon>
        <taxon>Pseudomonadati</taxon>
        <taxon>Spirochaetota</taxon>
        <taxon>Spirochaetia</taxon>
        <taxon>Spirochaetales</taxon>
        <taxon>Spirochaetaceae</taxon>
        <taxon>Thiospirochaeta</taxon>
    </lineage>
</organism>
<dbReference type="KEGG" id="sper:EW093_13090"/>
<evidence type="ECO:0000313" key="2">
    <source>
        <dbReference type="EMBL" id="QEN05607.1"/>
    </source>
</evidence>
<evidence type="ECO:0000259" key="1">
    <source>
        <dbReference type="Pfam" id="PF01850"/>
    </source>
</evidence>
<keyword evidence="3" id="KW-1185">Reference proteome</keyword>
<dbReference type="SUPFAM" id="SSF88723">
    <property type="entry name" value="PIN domain-like"/>
    <property type="match status" value="1"/>
</dbReference>
<gene>
    <name evidence="2" type="ORF">EW093_13090</name>
</gene>
<sequence length="124" mass="14730">MAIIDANYILRYLLKDIEEQYIISSNIIENTEVTLLNEVLAEVVYVLQKVYKVNRELIYNALGSILNYQNIYCYNKDVLRLAIEKYKDTNLDFVDCILFSYSKIENENIYTFDKKLKNTIDEDF</sequence>
<protein>
    <submittedName>
        <fullName evidence="2">PIN domain-containing protein</fullName>
    </submittedName>
</protein>
<dbReference type="Pfam" id="PF01850">
    <property type="entry name" value="PIN"/>
    <property type="match status" value="1"/>
</dbReference>
<dbReference type="Proteomes" id="UP000323824">
    <property type="component" value="Chromosome"/>
</dbReference>
<dbReference type="EMBL" id="CP035807">
    <property type="protein sequence ID" value="QEN05607.1"/>
    <property type="molecule type" value="Genomic_DNA"/>
</dbReference>
<proteinExistence type="predicted"/>
<dbReference type="InterPro" id="IPR002716">
    <property type="entry name" value="PIN_dom"/>
</dbReference>
<dbReference type="OrthoDB" id="9789052at2"/>
<dbReference type="Gene3D" id="3.40.50.1010">
    <property type="entry name" value="5'-nuclease"/>
    <property type="match status" value="1"/>
</dbReference>
<name>A0A5C1QDZ4_9SPIO</name>
<dbReference type="AlphaFoldDB" id="A0A5C1QDZ4"/>
<feature type="domain" description="PIN" evidence="1">
    <location>
        <begin position="3"/>
        <end position="119"/>
    </location>
</feature>
<evidence type="ECO:0000313" key="3">
    <source>
        <dbReference type="Proteomes" id="UP000323824"/>
    </source>
</evidence>
<accession>A0A5C1QDZ4</accession>
<reference evidence="2 3" key="2">
    <citation type="submission" date="2019-09" db="EMBL/GenBank/DDBJ databases">
        <title>Complete Genome Sequence and Methylome Analysis of free living Spirochaetas.</title>
        <authorList>
            <person name="Leshcheva N."/>
            <person name="Mikheeva N."/>
        </authorList>
    </citation>
    <scope>NUCLEOTIDE SEQUENCE [LARGE SCALE GENOMIC DNA]</scope>
    <source>
        <strain evidence="2 3">P</strain>
    </source>
</reference>
<reference evidence="2 3" key="1">
    <citation type="submission" date="2019-02" db="EMBL/GenBank/DDBJ databases">
        <authorList>
            <person name="Fomenkov A."/>
            <person name="Dubinina G."/>
            <person name="Grabovich M."/>
            <person name="Vincze T."/>
            <person name="Roberts R.J."/>
        </authorList>
    </citation>
    <scope>NUCLEOTIDE SEQUENCE [LARGE SCALE GENOMIC DNA]</scope>
    <source>
        <strain evidence="2 3">P</strain>
    </source>
</reference>
<dbReference type="InterPro" id="IPR029060">
    <property type="entry name" value="PIN-like_dom_sf"/>
</dbReference>